<protein>
    <submittedName>
        <fullName evidence="1">Uncharacterized protein</fullName>
    </submittedName>
</protein>
<reference evidence="2" key="1">
    <citation type="submission" date="2016-11" db="EMBL/GenBank/DDBJ databases">
        <title>Trade-off between light-utilization and light-protection in marine flavobacteria.</title>
        <authorList>
            <person name="Kumagai Y."/>
            <person name="Yoshizawa S."/>
            <person name="Kogure K."/>
        </authorList>
    </citation>
    <scope>NUCLEOTIDE SEQUENCE [LARGE SCALE GENOMIC DNA]</scope>
    <source>
        <strain evidence="2">SG-18</strain>
    </source>
</reference>
<accession>A0A2S7T6K7</accession>
<sequence>MASIRELKKDINYVLGDIIGEVQDWEAATGNYGSDEGSALIDKTIEVFDTLMNKVHQKEVENAKAHFAGIRKELVSSAVSLTEEINKLS</sequence>
<keyword evidence="2" id="KW-1185">Reference proteome</keyword>
<proteinExistence type="predicted"/>
<dbReference type="Proteomes" id="UP000239366">
    <property type="component" value="Unassembled WGS sequence"/>
</dbReference>
<evidence type="ECO:0000313" key="2">
    <source>
        <dbReference type="Proteomes" id="UP000239366"/>
    </source>
</evidence>
<evidence type="ECO:0000313" key="1">
    <source>
        <dbReference type="EMBL" id="PQJ15550.1"/>
    </source>
</evidence>
<name>A0A2S7T6K7_9FLAO</name>
<dbReference type="AlphaFoldDB" id="A0A2S7T6K7"/>
<dbReference type="OrthoDB" id="1121857at2"/>
<organism evidence="1 2">
    <name type="scientific">Aureicoccus marinus</name>
    <dbReference type="NCBI Taxonomy" id="754435"/>
    <lineage>
        <taxon>Bacteria</taxon>
        <taxon>Pseudomonadati</taxon>
        <taxon>Bacteroidota</taxon>
        <taxon>Flavobacteriia</taxon>
        <taxon>Flavobacteriales</taxon>
        <taxon>Flavobacteriaceae</taxon>
        <taxon>Aureicoccus</taxon>
    </lineage>
</organism>
<dbReference type="EMBL" id="MQVX01000001">
    <property type="protein sequence ID" value="PQJ15550.1"/>
    <property type="molecule type" value="Genomic_DNA"/>
</dbReference>
<comment type="caution">
    <text evidence="1">The sequence shown here is derived from an EMBL/GenBank/DDBJ whole genome shotgun (WGS) entry which is preliminary data.</text>
</comment>
<gene>
    <name evidence="1" type="ORF">BST99_07195</name>
</gene>
<dbReference type="RefSeq" id="WP_105001202.1">
    <property type="nucleotide sequence ID" value="NZ_MQVX01000001.1"/>
</dbReference>